<keyword evidence="3" id="KW-0804">Transcription</keyword>
<dbReference type="Gene3D" id="4.10.280.10">
    <property type="entry name" value="Helix-loop-helix DNA-binding domain"/>
    <property type="match status" value="1"/>
</dbReference>
<dbReference type="EMBL" id="GGEC01017403">
    <property type="protein sequence ID" value="MBW97886.1"/>
    <property type="molecule type" value="Transcribed_RNA"/>
</dbReference>
<accession>A0A2P2JWR5</accession>
<evidence type="ECO:0000313" key="7">
    <source>
        <dbReference type="EMBL" id="MBW97886.1"/>
    </source>
</evidence>
<evidence type="ECO:0000256" key="1">
    <source>
        <dbReference type="ARBA" id="ARBA00004123"/>
    </source>
</evidence>
<feature type="region of interest" description="Disordered" evidence="5">
    <location>
        <begin position="1"/>
        <end position="20"/>
    </location>
</feature>
<dbReference type="PANTHER" id="PTHR12565:SF312">
    <property type="entry name" value="TRANSCRIPTION FACTOR BHLH74"/>
    <property type="match status" value="1"/>
</dbReference>
<sequence length="413" mass="45376">MGSGGSGGDSDEMRLPNRGESVLNCSSSRMSINPFFASAWDPVVSLGSHENYGSSSIVSPNEFTNSLYPVVMENQGISSSSHHARCMSDSSFVELVPKFPCFGNGNFSDMIGSFGLTERGQIASAGCPPTYNMNKEGDNEMSMENGIEFQEDRHLIEKPAIRASPNGKRRKRTPESNTHFDPNKNAEAELQMTTYRENSDRGKEQDDKKQKTEHTTCSNVQGKEAAKLSKDNSNSEGAPKEKYIHVRARRGQATNSHSLAERVRREKISERMRLLQDLVPGCNKITGKAVMLDEIINYVQSLQRQVEFLSMKLAAVNPELNIDLERILSKDILHPQGGNLSVRGLSPGMNSFPYPHATFQPTTPVIPNTNPRFSPVPQAVVDNELQSLLQMGFDSSSAINNLGPNAGNLKPGL</sequence>
<dbReference type="InterPro" id="IPR011598">
    <property type="entry name" value="bHLH_dom"/>
</dbReference>
<dbReference type="FunFam" id="4.10.280.10:FF:000002">
    <property type="entry name" value="Basic helix-loop-helix transcription factor"/>
    <property type="match status" value="1"/>
</dbReference>
<dbReference type="PROSITE" id="PS50888">
    <property type="entry name" value="BHLH"/>
    <property type="match status" value="1"/>
</dbReference>
<dbReference type="CDD" id="cd18919">
    <property type="entry name" value="bHLH_AtBPE_like"/>
    <property type="match status" value="1"/>
</dbReference>
<evidence type="ECO:0000256" key="4">
    <source>
        <dbReference type="ARBA" id="ARBA00023242"/>
    </source>
</evidence>
<dbReference type="InterPro" id="IPR036638">
    <property type="entry name" value="HLH_DNA-bd_sf"/>
</dbReference>
<name>A0A2P2JWR5_RHIMU</name>
<evidence type="ECO:0000259" key="6">
    <source>
        <dbReference type="PROSITE" id="PS50888"/>
    </source>
</evidence>
<dbReference type="InterPro" id="IPR024097">
    <property type="entry name" value="bHLH_ZIP_TF"/>
</dbReference>
<dbReference type="GO" id="GO:0005634">
    <property type="term" value="C:nucleus"/>
    <property type="evidence" value="ECO:0007669"/>
    <property type="project" value="UniProtKB-SubCell"/>
</dbReference>
<organism evidence="7">
    <name type="scientific">Rhizophora mucronata</name>
    <name type="common">Asiatic mangrove</name>
    <dbReference type="NCBI Taxonomy" id="61149"/>
    <lineage>
        <taxon>Eukaryota</taxon>
        <taxon>Viridiplantae</taxon>
        <taxon>Streptophyta</taxon>
        <taxon>Embryophyta</taxon>
        <taxon>Tracheophyta</taxon>
        <taxon>Spermatophyta</taxon>
        <taxon>Magnoliopsida</taxon>
        <taxon>eudicotyledons</taxon>
        <taxon>Gunneridae</taxon>
        <taxon>Pentapetalae</taxon>
        <taxon>rosids</taxon>
        <taxon>fabids</taxon>
        <taxon>Malpighiales</taxon>
        <taxon>Rhizophoraceae</taxon>
        <taxon>Rhizophora</taxon>
    </lineage>
</organism>
<evidence type="ECO:0000256" key="2">
    <source>
        <dbReference type="ARBA" id="ARBA00023015"/>
    </source>
</evidence>
<reference evidence="7" key="1">
    <citation type="submission" date="2018-02" db="EMBL/GenBank/DDBJ databases">
        <title>Rhizophora mucronata_Transcriptome.</title>
        <authorList>
            <person name="Meera S.P."/>
            <person name="Sreeshan A."/>
            <person name="Augustine A."/>
        </authorList>
    </citation>
    <scope>NUCLEOTIDE SEQUENCE</scope>
    <source>
        <tissue evidence="7">Leaf</tissue>
    </source>
</reference>
<dbReference type="GO" id="GO:0046983">
    <property type="term" value="F:protein dimerization activity"/>
    <property type="evidence" value="ECO:0007669"/>
    <property type="project" value="InterPro"/>
</dbReference>
<dbReference type="Pfam" id="PF00010">
    <property type="entry name" value="HLH"/>
    <property type="match status" value="1"/>
</dbReference>
<feature type="region of interest" description="Disordered" evidence="5">
    <location>
        <begin position="156"/>
        <end position="240"/>
    </location>
</feature>
<proteinExistence type="predicted"/>
<comment type="subcellular location">
    <subcellularLocation>
        <location evidence="1">Nucleus</location>
    </subcellularLocation>
</comment>
<protein>
    <submittedName>
        <fullName evidence="7">DNA binding protein</fullName>
    </submittedName>
</protein>
<keyword evidence="4" id="KW-0539">Nucleus</keyword>
<dbReference type="SMART" id="SM00353">
    <property type="entry name" value="HLH"/>
    <property type="match status" value="1"/>
</dbReference>
<dbReference type="SUPFAM" id="SSF47459">
    <property type="entry name" value="HLH, helix-loop-helix DNA-binding domain"/>
    <property type="match status" value="1"/>
</dbReference>
<dbReference type="GO" id="GO:0003700">
    <property type="term" value="F:DNA-binding transcription factor activity"/>
    <property type="evidence" value="ECO:0007669"/>
    <property type="project" value="TreeGrafter"/>
</dbReference>
<evidence type="ECO:0000256" key="5">
    <source>
        <dbReference type="SAM" id="MobiDB-lite"/>
    </source>
</evidence>
<dbReference type="PANTHER" id="PTHR12565">
    <property type="entry name" value="STEROL REGULATORY ELEMENT-BINDING PROTEIN"/>
    <property type="match status" value="1"/>
</dbReference>
<evidence type="ECO:0000256" key="3">
    <source>
        <dbReference type="ARBA" id="ARBA00023163"/>
    </source>
</evidence>
<dbReference type="AlphaFoldDB" id="A0A2P2JWR5"/>
<feature type="compositionally biased region" description="Basic and acidic residues" evidence="5">
    <location>
        <begin position="197"/>
        <end position="214"/>
    </location>
</feature>
<feature type="domain" description="BHLH" evidence="6">
    <location>
        <begin position="252"/>
        <end position="302"/>
    </location>
</feature>
<keyword evidence="2" id="KW-0805">Transcription regulation</keyword>